<feature type="transmembrane region" description="Helical" evidence="8">
    <location>
        <begin position="232"/>
        <end position="250"/>
    </location>
</feature>
<protein>
    <recommendedName>
        <fullName evidence="8">Probable membrane transporter protein</fullName>
    </recommendedName>
</protein>
<keyword evidence="10" id="KW-1185">Reference proteome</keyword>
<keyword evidence="5 8" id="KW-0812">Transmembrane</keyword>
<evidence type="ECO:0000256" key="5">
    <source>
        <dbReference type="ARBA" id="ARBA00022692"/>
    </source>
</evidence>
<keyword evidence="3" id="KW-0813">Transport</keyword>
<proteinExistence type="inferred from homology"/>
<dbReference type="InterPro" id="IPR052017">
    <property type="entry name" value="TSUP"/>
</dbReference>
<feature type="transmembrane region" description="Helical" evidence="8">
    <location>
        <begin position="82"/>
        <end position="102"/>
    </location>
</feature>
<feature type="transmembrane region" description="Helical" evidence="8">
    <location>
        <begin position="176"/>
        <end position="193"/>
    </location>
</feature>
<dbReference type="OrthoDB" id="9800873at2"/>
<dbReference type="PANTHER" id="PTHR30269">
    <property type="entry name" value="TRANSMEMBRANE PROTEIN YFCA"/>
    <property type="match status" value="1"/>
</dbReference>
<comment type="subcellular location">
    <subcellularLocation>
        <location evidence="1 8">Cell membrane</location>
        <topology evidence="1 8">Multi-pass membrane protein</topology>
    </subcellularLocation>
</comment>
<evidence type="ECO:0000313" key="10">
    <source>
        <dbReference type="Proteomes" id="UP000051681"/>
    </source>
</evidence>
<evidence type="ECO:0000256" key="2">
    <source>
        <dbReference type="ARBA" id="ARBA00009142"/>
    </source>
</evidence>
<evidence type="ECO:0000256" key="3">
    <source>
        <dbReference type="ARBA" id="ARBA00022448"/>
    </source>
</evidence>
<keyword evidence="4 8" id="KW-1003">Cell membrane</keyword>
<dbReference type="Pfam" id="PF01925">
    <property type="entry name" value="TauE"/>
    <property type="match status" value="1"/>
</dbReference>
<dbReference type="EMBL" id="CYSF01000001">
    <property type="protein sequence ID" value="CUH82909.1"/>
    <property type="molecule type" value="Genomic_DNA"/>
</dbReference>
<dbReference type="GO" id="GO:0005886">
    <property type="term" value="C:plasma membrane"/>
    <property type="evidence" value="ECO:0007669"/>
    <property type="project" value="UniProtKB-SubCell"/>
</dbReference>
<evidence type="ECO:0000256" key="7">
    <source>
        <dbReference type="ARBA" id="ARBA00023136"/>
    </source>
</evidence>
<evidence type="ECO:0000256" key="8">
    <source>
        <dbReference type="RuleBase" id="RU363041"/>
    </source>
</evidence>
<name>A0A0P1H2T3_9RHOB</name>
<dbReference type="RefSeq" id="WP_058317079.1">
    <property type="nucleotide sequence ID" value="NZ_CYSF01000001.1"/>
</dbReference>
<reference evidence="9 10" key="1">
    <citation type="submission" date="2015-09" db="EMBL/GenBank/DDBJ databases">
        <authorList>
            <consortium name="Swine Surveillance"/>
        </authorList>
    </citation>
    <scope>NUCLEOTIDE SEQUENCE [LARGE SCALE GENOMIC DNA]</scope>
    <source>
        <strain evidence="9 10">CECT 8383</strain>
    </source>
</reference>
<feature type="transmembrane region" description="Helical" evidence="8">
    <location>
        <begin position="12"/>
        <end position="30"/>
    </location>
</feature>
<sequence length="256" mass="26996">MDSLFSLLSFETYLLAFVIALGAGVIKGMVGFAMPMILISGLSSVISPELALAGLMLPTLATNGWQALRQGRAAAWESMKRFRIFMLVGGVAIVLSAQLVSLVDPDTLLLLIAVPVTAFAVIQLAGVQLRLPAKGRTLIEALIALVAGAIGGVSGVWGPPTVMYLTALETPKGEQLRIQGVIYGLGALVLFLAHIKSGVVRADTVVFSASLLVPALLGTWVGFQLHERIDQAAFKKVTLVVLLIAALNLMRRALLG</sequence>
<evidence type="ECO:0000313" key="9">
    <source>
        <dbReference type="EMBL" id="CUH82909.1"/>
    </source>
</evidence>
<gene>
    <name evidence="9" type="ORF">TM5383_00091</name>
</gene>
<feature type="transmembrane region" description="Helical" evidence="8">
    <location>
        <begin position="138"/>
        <end position="156"/>
    </location>
</feature>
<feature type="transmembrane region" description="Helical" evidence="8">
    <location>
        <begin position="36"/>
        <end position="61"/>
    </location>
</feature>
<feature type="transmembrane region" description="Helical" evidence="8">
    <location>
        <begin position="108"/>
        <end position="126"/>
    </location>
</feature>
<keyword evidence="6 8" id="KW-1133">Transmembrane helix</keyword>
<evidence type="ECO:0000256" key="6">
    <source>
        <dbReference type="ARBA" id="ARBA00022989"/>
    </source>
</evidence>
<evidence type="ECO:0000256" key="4">
    <source>
        <dbReference type="ARBA" id="ARBA00022475"/>
    </source>
</evidence>
<evidence type="ECO:0000256" key="1">
    <source>
        <dbReference type="ARBA" id="ARBA00004651"/>
    </source>
</evidence>
<comment type="similarity">
    <text evidence="2 8">Belongs to the 4-toluene sulfonate uptake permease (TSUP) (TC 2.A.102) family.</text>
</comment>
<dbReference type="AlphaFoldDB" id="A0A0P1H2T3"/>
<dbReference type="PANTHER" id="PTHR30269:SF32">
    <property type="entry name" value="MEMBRANE TRANSPORTER PROTEIN-RELATED"/>
    <property type="match status" value="1"/>
</dbReference>
<keyword evidence="7 8" id="KW-0472">Membrane</keyword>
<organism evidence="9 10">
    <name type="scientific">Thalassovita mediterranea</name>
    <dbReference type="NCBI Taxonomy" id="340021"/>
    <lineage>
        <taxon>Bacteria</taxon>
        <taxon>Pseudomonadati</taxon>
        <taxon>Pseudomonadota</taxon>
        <taxon>Alphaproteobacteria</taxon>
        <taxon>Rhodobacterales</taxon>
        <taxon>Roseobacteraceae</taxon>
        <taxon>Thalassovita</taxon>
    </lineage>
</organism>
<dbReference type="InterPro" id="IPR002781">
    <property type="entry name" value="TM_pro_TauE-like"/>
</dbReference>
<dbReference type="Proteomes" id="UP000051681">
    <property type="component" value="Unassembled WGS sequence"/>
</dbReference>
<feature type="transmembrane region" description="Helical" evidence="8">
    <location>
        <begin position="205"/>
        <end position="226"/>
    </location>
</feature>
<accession>A0A0P1H2T3</accession>
<dbReference type="STRING" id="340021.TM5383_00091"/>